<dbReference type="EMBL" id="BAABFO010000024">
    <property type="protein sequence ID" value="GAA4339970.1"/>
    <property type="molecule type" value="Genomic_DNA"/>
</dbReference>
<name>A0ABP8HIT4_9BURK</name>
<evidence type="ECO:0000259" key="5">
    <source>
        <dbReference type="PROSITE" id="PS50931"/>
    </source>
</evidence>
<dbReference type="InterPro" id="IPR000847">
    <property type="entry name" value="LysR_HTH_N"/>
</dbReference>
<evidence type="ECO:0000256" key="1">
    <source>
        <dbReference type="ARBA" id="ARBA00009437"/>
    </source>
</evidence>
<evidence type="ECO:0000313" key="6">
    <source>
        <dbReference type="EMBL" id="GAA4339970.1"/>
    </source>
</evidence>
<dbReference type="Pfam" id="PF00126">
    <property type="entry name" value="HTH_1"/>
    <property type="match status" value="1"/>
</dbReference>
<accession>A0ABP8HIT4</accession>
<dbReference type="InterPro" id="IPR036390">
    <property type="entry name" value="WH_DNA-bd_sf"/>
</dbReference>
<reference evidence="7" key="1">
    <citation type="journal article" date="2019" name="Int. J. Syst. Evol. Microbiol.">
        <title>The Global Catalogue of Microorganisms (GCM) 10K type strain sequencing project: providing services to taxonomists for standard genome sequencing and annotation.</title>
        <authorList>
            <consortium name="The Broad Institute Genomics Platform"/>
            <consortium name="The Broad Institute Genome Sequencing Center for Infectious Disease"/>
            <person name="Wu L."/>
            <person name="Ma J."/>
        </authorList>
    </citation>
    <scope>NUCLEOTIDE SEQUENCE [LARGE SCALE GENOMIC DNA]</scope>
    <source>
        <strain evidence="7">JCM 17666</strain>
    </source>
</reference>
<dbReference type="RefSeq" id="WP_345251555.1">
    <property type="nucleotide sequence ID" value="NZ_BAABFO010000024.1"/>
</dbReference>
<protein>
    <submittedName>
        <fullName evidence="6">HTH-type transcriptional regulator CysB</fullName>
    </submittedName>
</protein>
<sequence length="317" mass="34240">MKLQQVRAFCAVVDEGMSVSRAARRLHATQPAVSKQLRQFEDSLGCALLVRSKSRILGLTDVGRDVLKAARAMMAATADVAHVVDDHRRVAGSRLAIATTHTHARYALQDIIPGFARRHPDIGLHLVQATPSEIADLASTGQVDLGISTLPPVVPPALATIPCYEFSHVVIGPRSHPVFAPRTVTLEMISRHPMIVYSEQHAIGRHLSEAFEAAGLAPRIAVRGTDVEIMKYYAASGLGLAVIPLIAYSAARDRRLAARSVDHLVPVSTVYVLARRGAYWPRHLYEFVGDVAPALTRDRIEDALLGGLLPAEDGTAA</sequence>
<dbReference type="SUPFAM" id="SSF53850">
    <property type="entry name" value="Periplasmic binding protein-like II"/>
    <property type="match status" value="1"/>
</dbReference>
<dbReference type="PRINTS" id="PR00039">
    <property type="entry name" value="HTHLYSR"/>
</dbReference>
<dbReference type="SUPFAM" id="SSF46785">
    <property type="entry name" value="Winged helix' DNA-binding domain"/>
    <property type="match status" value="1"/>
</dbReference>
<keyword evidence="7" id="KW-1185">Reference proteome</keyword>
<feature type="domain" description="HTH lysR-type" evidence="5">
    <location>
        <begin position="1"/>
        <end position="59"/>
    </location>
</feature>
<dbReference type="Gene3D" id="1.10.10.10">
    <property type="entry name" value="Winged helix-like DNA-binding domain superfamily/Winged helix DNA-binding domain"/>
    <property type="match status" value="1"/>
</dbReference>
<dbReference type="InterPro" id="IPR050950">
    <property type="entry name" value="HTH-type_LysR_regulators"/>
</dbReference>
<gene>
    <name evidence="6" type="primary">cysB_5</name>
    <name evidence="6" type="ORF">GCM10023144_38880</name>
</gene>
<evidence type="ECO:0000256" key="4">
    <source>
        <dbReference type="ARBA" id="ARBA00023163"/>
    </source>
</evidence>
<comment type="similarity">
    <text evidence="1">Belongs to the LysR transcriptional regulatory family.</text>
</comment>
<dbReference type="PROSITE" id="PS50931">
    <property type="entry name" value="HTH_LYSR"/>
    <property type="match status" value="1"/>
</dbReference>
<keyword evidence="4" id="KW-0804">Transcription</keyword>
<dbReference type="Proteomes" id="UP001501671">
    <property type="component" value="Unassembled WGS sequence"/>
</dbReference>
<dbReference type="InterPro" id="IPR005119">
    <property type="entry name" value="LysR_subst-bd"/>
</dbReference>
<evidence type="ECO:0000256" key="3">
    <source>
        <dbReference type="ARBA" id="ARBA00023125"/>
    </source>
</evidence>
<keyword evidence="2" id="KW-0805">Transcription regulation</keyword>
<keyword evidence="3" id="KW-0238">DNA-binding</keyword>
<evidence type="ECO:0000256" key="2">
    <source>
        <dbReference type="ARBA" id="ARBA00023015"/>
    </source>
</evidence>
<evidence type="ECO:0000313" key="7">
    <source>
        <dbReference type="Proteomes" id="UP001501671"/>
    </source>
</evidence>
<comment type="caution">
    <text evidence="6">The sequence shown here is derived from an EMBL/GenBank/DDBJ whole genome shotgun (WGS) entry which is preliminary data.</text>
</comment>
<dbReference type="PANTHER" id="PTHR30419">
    <property type="entry name" value="HTH-TYPE TRANSCRIPTIONAL REGULATOR YBHD"/>
    <property type="match status" value="1"/>
</dbReference>
<dbReference type="Gene3D" id="3.40.190.10">
    <property type="entry name" value="Periplasmic binding protein-like II"/>
    <property type="match status" value="2"/>
</dbReference>
<proteinExistence type="inferred from homology"/>
<organism evidence="6 7">
    <name type="scientific">Pigmentiphaga soli</name>
    <dbReference type="NCBI Taxonomy" id="1007095"/>
    <lineage>
        <taxon>Bacteria</taxon>
        <taxon>Pseudomonadati</taxon>
        <taxon>Pseudomonadota</taxon>
        <taxon>Betaproteobacteria</taxon>
        <taxon>Burkholderiales</taxon>
        <taxon>Alcaligenaceae</taxon>
        <taxon>Pigmentiphaga</taxon>
    </lineage>
</organism>
<dbReference type="Pfam" id="PF03466">
    <property type="entry name" value="LysR_substrate"/>
    <property type="match status" value="1"/>
</dbReference>
<dbReference type="InterPro" id="IPR036388">
    <property type="entry name" value="WH-like_DNA-bd_sf"/>
</dbReference>